<dbReference type="Proteomes" id="UP000240708">
    <property type="component" value="Unassembled WGS sequence"/>
</dbReference>
<dbReference type="Pfam" id="PF08309">
    <property type="entry name" value="LVIVD"/>
    <property type="match status" value="1"/>
</dbReference>
<sequence>MFVTLPSCQDEVKSTYTYRAMIPVFLEMNSIREKDIIIEPSKPLDNPGKIYLYGDYLFINEPQKGIHIVDNSNPTSPLQINFINIPGNVDLAINSDILYADSYVDLLAFDIKDIRNINLVKRVENVFEHMLVDIEKSTIRTFKDTLLTAESDFMWGWGRPWMLANADVAFSGSRGGESQSYGQGGSMARFTLMSGHLYAVDEQSLRVFEVLDPTQPKHLKNIHLGWGIETIFPFQQKLFIGSNTGMHIYDASNPGLPKEMAVYQHITACDPVVVNEEYAFVTLRRGMFCRMGVDELQVVDIRNPYLPKLVKAYPMLNPHGLALTGDYLYLAEGRHGLKSFNVADVLRVDQNQLEFLKSMPSVDIIPGPKSLIIIGPEGVCQFDYSTPHSLKPLSCIQVKNPIVV</sequence>
<protein>
    <submittedName>
        <fullName evidence="1">LVIVD repeat-containing protein</fullName>
    </submittedName>
</protein>
<organism evidence="1 2">
    <name type="scientific">Cecembia rubra</name>
    <dbReference type="NCBI Taxonomy" id="1485585"/>
    <lineage>
        <taxon>Bacteria</taxon>
        <taxon>Pseudomonadati</taxon>
        <taxon>Bacteroidota</taxon>
        <taxon>Cytophagia</taxon>
        <taxon>Cytophagales</taxon>
        <taxon>Cyclobacteriaceae</taxon>
        <taxon>Cecembia</taxon>
    </lineage>
</organism>
<dbReference type="InterPro" id="IPR013211">
    <property type="entry name" value="LVIVD"/>
</dbReference>
<proteinExistence type="predicted"/>
<reference evidence="1 2" key="1">
    <citation type="submission" date="2018-03" db="EMBL/GenBank/DDBJ databases">
        <title>Genomic Encyclopedia of Archaeal and Bacterial Type Strains, Phase II (KMG-II): from individual species to whole genera.</title>
        <authorList>
            <person name="Goeker M."/>
        </authorList>
    </citation>
    <scope>NUCLEOTIDE SEQUENCE [LARGE SCALE GENOMIC DNA]</scope>
    <source>
        <strain evidence="1 2">DSM 28057</strain>
    </source>
</reference>
<gene>
    <name evidence="1" type="ORF">CLV48_10428</name>
</gene>
<dbReference type="EMBL" id="PYGF01000004">
    <property type="protein sequence ID" value="PSL04854.1"/>
    <property type="molecule type" value="Genomic_DNA"/>
</dbReference>
<name>A0A2P8E5U6_9BACT</name>
<accession>A0A2P8E5U6</accession>
<evidence type="ECO:0000313" key="2">
    <source>
        <dbReference type="Proteomes" id="UP000240708"/>
    </source>
</evidence>
<evidence type="ECO:0000313" key="1">
    <source>
        <dbReference type="EMBL" id="PSL04854.1"/>
    </source>
</evidence>
<comment type="caution">
    <text evidence="1">The sequence shown here is derived from an EMBL/GenBank/DDBJ whole genome shotgun (WGS) entry which is preliminary data.</text>
</comment>
<keyword evidence="2" id="KW-1185">Reference proteome</keyword>
<dbReference type="AlphaFoldDB" id="A0A2P8E5U6"/>